<proteinExistence type="predicted"/>
<dbReference type="InterPro" id="IPR043502">
    <property type="entry name" value="DNA/RNA_pol_sf"/>
</dbReference>
<dbReference type="PANTHER" id="PTHR24559">
    <property type="entry name" value="TRANSPOSON TY3-I GAG-POL POLYPROTEIN"/>
    <property type="match status" value="1"/>
</dbReference>
<dbReference type="InterPro" id="IPR000477">
    <property type="entry name" value="RT_dom"/>
</dbReference>
<dbReference type="Gene3D" id="3.30.70.270">
    <property type="match status" value="1"/>
</dbReference>
<dbReference type="PANTHER" id="PTHR24559:SF437">
    <property type="entry name" value="RNA-DIRECTED DNA POLYMERASE HOMOLOG"/>
    <property type="match status" value="1"/>
</dbReference>
<dbReference type="EMBL" id="QJKJ01009827">
    <property type="protein sequence ID" value="RDX75478.1"/>
    <property type="molecule type" value="Genomic_DNA"/>
</dbReference>
<dbReference type="InterPro" id="IPR043128">
    <property type="entry name" value="Rev_trsase/Diguanyl_cyclase"/>
</dbReference>
<evidence type="ECO:0000256" key="1">
    <source>
        <dbReference type="SAM" id="SignalP"/>
    </source>
</evidence>
<keyword evidence="1" id="KW-0732">Signal</keyword>
<gene>
    <name evidence="3" type="primary">pol</name>
    <name evidence="3" type="ORF">CR513_44631</name>
</gene>
<evidence type="ECO:0000259" key="2">
    <source>
        <dbReference type="Pfam" id="PF00078"/>
    </source>
</evidence>
<dbReference type="CDD" id="cd01647">
    <property type="entry name" value="RT_LTR"/>
    <property type="match status" value="1"/>
</dbReference>
<dbReference type="Pfam" id="PF00078">
    <property type="entry name" value="RVT_1"/>
    <property type="match status" value="1"/>
</dbReference>
<organism evidence="3 4">
    <name type="scientific">Mucuna pruriens</name>
    <name type="common">Velvet bean</name>
    <name type="synonym">Dolichos pruriens</name>
    <dbReference type="NCBI Taxonomy" id="157652"/>
    <lineage>
        <taxon>Eukaryota</taxon>
        <taxon>Viridiplantae</taxon>
        <taxon>Streptophyta</taxon>
        <taxon>Embryophyta</taxon>
        <taxon>Tracheophyta</taxon>
        <taxon>Spermatophyta</taxon>
        <taxon>Magnoliopsida</taxon>
        <taxon>eudicotyledons</taxon>
        <taxon>Gunneridae</taxon>
        <taxon>Pentapetalae</taxon>
        <taxon>rosids</taxon>
        <taxon>fabids</taxon>
        <taxon>Fabales</taxon>
        <taxon>Fabaceae</taxon>
        <taxon>Papilionoideae</taxon>
        <taxon>50 kb inversion clade</taxon>
        <taxon>NPAAA clade</taxon>
        <taxon>indigoferoid/millettioid clade</taxon>
        <taxon>Phaseoleae</taxon>
        <taxon>Mucuna</taxon>
    </lineage>
</organism>
<sequence>MLLLLLILFLQDVFPQDIPYRLPPLKGIEYRIDLTFEVTLPNSATYRTNLKDEKEIQKQVAKLLEKRWCKKQALMLGLHFIPQLDDLLDELHGSILFSKIDLKSGYHQIRLIIPFGLTNTPSTFMRLMNHILRNLIGKCVVVYFDDMLIYSTCLNDYLLHVKNKCVFCTHEVVFLDFVVGSHGVKVDEEKVKVI</sequence>
<evidence type="ECO:0000313" key="4">
    <source>
        <dbReference type="Proteomes" id="UP000257109"/>
    </source>
</evidence>
<dbReference type="AlphaFoldDB" id="A0A371FB06"/>
<feature type="non-terminal residue" evidence="3">
    <location>
        <position position="1"/>
    </location>
</feature>
<comment type="caution">
    <text evidence="3">The sequence shown here is derived from an EMBL/GenBank/DDBJ whole genome shotgun (WGS) entry which is preliminary data.</text>
</comment>
<dbReference type="SUPFAM" id="SSF56672">
    <property type="entry name" value="DNA/RNA polymerases"/>
    <property type="match status" value="1"/>
</dbReference>
<name>A0A371FB06_MUCPR</name>
<feature type="chain" id="PRO_5016720340" evidence="1">
    <location>
        <begin position="16"/>
        <end position="194"/>
    </location>
</feature>
<dbReference type="Proteomes" id="UP000257109">
    <property type="component" value="Unassembled WGS sequence"/>
</dbReference>
<accession>A0A371FB06</accession>
<keyword evidence="4" id="KW-1185">Reference proteome</keyword>
<protein>
    <submittedName>
        <fullName evidence="3">Retrovirus-related Pol polyprotein from transposon 17.6</fullName>
    </submittedName>
</protein>
<feature type="domain" description="Reverse transcriptase" evidence="2">
    <location>
        <begin position="112"/>
        <end position="167"/>
    </location>
</feature>
<feature type="signal peptide" evidence="1">
    <location>
        <begin position="1"/>
        <end position="15"/>
    </location>
</feature>
<reference evidence="3" key="1">
    <citation type="submission" date="2018-05" db="EMBL/GenBank/DDBJ databases">
        <title>Draft genome of Mucuna pruriens seed.</title>
        <authorList>
            <person name="Nnadi N.E."/>
            <person name="Vos R."/>
            <person name="Hasami M.H."/>
            <person name="Devisetty U.K."/>
            <person name="Aguiy J.C."/>
        </authorList>
    </citation>
    <scope>NUCLEOTIDE SEQUENCE [LARGE SCALE GENOMIC DNA]</scope>
    <source>
        <strain evidence="3">JCA_2017</strain>
    </source>
</reference>
<evidence type="ECO:0000313" key="3">
    <source>
        <dbReference type="EMBL" id="RDX75478.1"/>
    </source>
</evidence>
<dbReference type="InterPro" id="IPR053134">
    <property type="entry name" value="RNA-dir_DNA_polymerase"/>
</dbReference>